<dbReference type="InterPro" id="IPR011054">
    <property type="entry name" value="Rudment_hybrid_motif"/>
</dbReference>
<keyword evidence="18" id="KW-1185">Reference proteome</keyword>
<evidence type="ECO:0000256" key="8">
    <source>
        <dbReference type="ARBA" id="ARBA00022755"/>
    </source>
</evidence>
<feature type="domain" description="ATP-grasp" evidence="16">
    <location>
        <begin position="107"/>
        <end position="313"/>
    </location>
</feature>
<dbReference type="Pfam" id="PF02844">
    <property type="entry name" value="GARS_N"/>
    <property type="match status" value="1"/>
</dbReference>
<organism evidence="17 18">
    <name type="scientific">Hazenella coriacea</name>
    <dbReference type="NCBI Taxonomy" id="1179467"/>
    <lineage>
        <taxon>Bacteria</taxon>
        <taxon>Bacillati</taxon>
        <taxon>Bacillota</taxon>
        <taxon>Bacilli</taxon>
        <taxon>Bacillales</taxon>
        <taxon>Thermoactinomycetaceae</taxon>
        <taxon>Hazenella</taxon>
    </lineage>
</organism>
<name>A0A4V2UUS1_9BACL</name>
<dbReference type="InterPro" id="IPR016185">
    <property type="entry name" value="PreATP-grasp_dom_sf"/>
</dbReference>
<dbReference type="FunFam" id="3.30.1490.20:FF:000006">
    <property type="entry name" value="phosphoribosylamine--glycine ligase, chloroplastic-like"/>
    <property type="match status" value="1"/>
</dbReference>
<dbReference type="SMART" id="SM01209">
    <property type="entry name" value="GARS_A"/>
    <property type="match status" value="1"/>
</dbReference>
<evidence type="ECO:0000256" key="7">
    <source>
        <dbReference type="ARBA" id="ARBA00022741"/>
    </source>
</evidence>
<proteinExistence type="inferred from homology"/>
<dbReference type="FunFam" id="3.30.470.20:FF:000018">
    <property type="entry name" value="Trifunctional purine biosynthetic protein adenosine-3"/>
    <property type="match status" value="1"/>
</dbReference>
<dbReference type="EC" id="6.3.4.13" evidence="4 14"/>
<dbReference type="UniPathway" id="UPA00074">
    <property type="reaction ID" value="UER00125"/>
</dbReference>
<evidence type="ECO:0000256" key="12">
    <source>
        <dbReference type="ARBA" id="ARBA00042242"/>
    </source>
</evidence>
<evidence type="ECO:0000256" key="11">
    <source>
        <dbReference type="ARBA" id="ARBA00038345"/>
    </source>
</evidence>
<keyword evidence="6" id="KW-0479">Metal-binding</keyword>
<dbReference type="SUPFAM" id="SSF51246">
    <property type="entry name" value="Rudiment single hybrid motif"/>
    <property type="match status" value="1"/>
</dbReference>
<dbReference type="SUPFAM" id="SSF52440">
    <property type="entry name" value="PreATP-grasp domain"/>
    <property type="match status" value="1"/>
</dbReference>
<dbReference type="OrthoDB" id="9807240at2"/>
<dbReference type="Gene3D" id="3.40.50.20">
    <property type="match status" value="1"/>
</dbReference>
<dbReference type="RefSeq" id="WP_131926385.1">
    <property type="nucleotide sequence ID" value="NZ_SMAG01000010.1"/>
</dbReference>
<comment type="similarity">
    <text evidence="11 14">Belongs to the GARS family.</text>
</comment>
<dbReference type="AlphaFoldDB" id="A0A4V2UUS1"/>
<dbReference type="GO" id="GO:0004637">
    <property type="term" value="F:phosphoribosylamine-glycine ligase activity"/>
    <property type="evidence" value="ECO:0007669"/>
    <property type="project" value="UniProtKB-UniRule"/>
</dbReference>
<dbReference type="GO" id="GO:0046872">
    <property type="term" value="F:metal ion binding"/>
    <property type="evidence" value="ECO:0007669"/>
    <property type="project" value="UniProtKB-KW"/>
</dbReference>
<evidence type="ECO:0000256" key="15">
    <source>
        <dbReference type="PROSITE-ProRule" id="PRU00409"/>
    </source>
</evidence>
<dbReference type="Gene3D" id="3.30.1490.20">
    <property type="entry name" value="ATP-grasp fold, A domain"/>
    <property type="match status" value="1"/>
</dbReference>
<dbReference type="Gene3D" id="3.90.600.10">
    <property type="entry name" value="Phosphoribosylglycinamide synthetase, C-terminal domain"/>
    <property type="match status" value="1"/>
</dbReference>
<dbReference type="GO" id="GO:0006189">
    <property type="term" value="P:'de novo' IMP biosynthetic process"/>
    <property type="evidence" value="ECO:0007669"/>
    <property type="project" value="UniProtKB-UniRule"/>
</dbReference>
<keyword evidence="10" id="KW-0464">Manganese</keyword>
<comment type="caution">
    <text evidence="17">The sequence shown here is derived from an EMBL/GenBank/DDBJ whole genome shotgun (WGS) entry which is preliminary data.</text>
</comment>
<dbReference type="PANTHER" id="PTHR43472:SF1">
    <property type="entry name" value="PHOSPHORIBOSYLAMINE--GLYCINE LIGASE, CHLOROPLASTIC"/>
    <property type="match status" value="1"/>
</dbReference>
<evidence type="ECO:0000256" key="9">
    <source>
        <dbReference type="ARBA" id="ARBA00022840"/>
    </source>
</evidence>
<sequence>MRILVVGSGGREHAIIWKLSQSKKVSTIFCAPGNGGIRQLATCVPIEATDLEGLVSFAKEKKIDLTVVGPEIPLLEGIVDRFQQEGLAIFGPCKKAAQIEGSKRFAKEMMKKYKIPTAKFRSFTNPDKAKSYINKQGAPIVIKADGLAAGKGVVVAGTIEEAEEAISDAMEKQVFGDAGNTVVIEEFLQGQEISLMAFVDGSTYKPMVVAQDHKPAFDGDEGPNTGGMGTYSPVPQIPEAVVHEAIQTILEPMIHAFQQEKIHYQGILYVGLMVTSDGPKVIEFNARFGDPETQVVLPRLQTDLLEILLAVTEGRLDEQEVHWVEEAAVCVVMASGGYPGAYESGYIISGLPRKRKDSVCFHAGTKKEGSNILTAGGRVLAVTGLGQDLMEAREKAYQLVKQIHFSHVYYRTDIGLKALTTVDES</sequence>
<evidence type="ECO:0000313" key="17">
    <source>
        <dbReference type="EMBL" id="TCS92790.1"/>
    </source>
</evidence>
<dbReference type="InterPro" id="IPR020562">
    <property type="entry name" value="PRibGlycinamide_synth_N"/>
</dbReference>
<dbReference type="GO" id="GO:0005524">
    <property type="term" value="F:ATP binding"/>
    <property type="evidence" value="ECO:0007669"/>
    <property type="project" value="UniProtKB-UniRule"/>
</dbReference>
<evidence type="ECO:0000256" key="5">
    <source>
        <dbReference type="ARBA" id="ARBA00022598"/>
    </source>
</evidence>
<evidence type="ECO:0000256" key="6">
    <source>
        <dbReference type="ARBA" id="ARBA00022723"/>
    </source>
</evidence>
<dbReference type="NCBIfam" id="TIGR00877">
    <property type="entry name" value="purD"/>
    <property type="match status" value="1"/>
</dbReference>
<reference evidence="17 18" key="1">
    <citation type="submission" date="2019-03" db="EMBL/GenBank/DDBJ databases">
        <title>Genomic Encyclopedia of Type Strains, Phase IV (KMG-IV): sequencing the most valuable type-strain genomes for metagenomic binning, comparative biology and taxonomic classification.</title>
        <authorList>
            <person name="Goeker M."/>
        </authorList>
    </citation>
    <scope>NUCLEOTIDE SEQUENCE [LARGE SCALE GENOMIC DNA]</scope>
    <source>
        <strain evidence="17 18">DSM 45707</strain>
    </source>
</reference>
<dbReference type="InterPro" id="IPR037123">
    <property type="entry name" value="PRibGlycinamide_synth_C_sf"/>
</dbReference>
<dbReference type="Pfam" id="PF02843">
    <property type="entry name" value="GARS_C"/>
    <property type="match status" value="1"/>
</dbReference>
<dbReference type="PANTHER" id="PTHR43472">
    <property type="entry name" value="PHOSPHORIBOSYLAMINE--GLYCINE LIGASE"/>
    <property type="match status" value="1"/>
</dbReference>
<dbReference type="PROSITE" id="PS50975">
    <property type="entry name" value="ATP_GRASP"/>
    <property type="match status" value="1"/>
</dbReference>
<dbReference type="Gene3D" id="3.30.470.20">
    <property type="entry name" value="ATP-grasp fold, B domain"/>
    <property type="match status" value="1"/>
</dbReference>
<comment type="cofactor">
    <cofactor evidence="1">
        <name>Mn(2+)</name>
        <dbReference type="ChEBI" id="CHEBI:29035"/>
    </cofactor>
</comment>
<accession>A0A4V2UUS1</accession>
<keyword evidence="7 15" id="KW-0547">Nucleotide-binding</keyword>
<evidence type="ECO:0000259" key="16">
    <source>
        <dbReference type="PROSITE" id="PS50975"/>
    </source>
</evidence>
<evidence type="ECO:0000256" key="14">
    <source>
        <dbReference type="HAMAP-Rule" id="MF_00138"/>
    </source>
</evidence>
<evidence type="ECO:0000256" key="2">
    <source>
        <dbReference type="ARBA" id="ARBA00001946"/>
    </source>
</evidence>
<evidence type="ECO:0000256" key="1">
    <source>
        <dbReference type="ARBA" id="ARBA00001936"/>
    </source>
</evidence>
<dbReference type="PROSITE" id="PS00184">
    <property type="entry name" value="GARS"/>
    <property type="match status" value="1"/>
</dbReference>
<dbReference type="InterPro" id="IPR000115">
    <property type="entry name" value="PRibGlycinamide_synth"/>
</dbReference>
<evidence type="ECO:0000256" key="13">
    <source>
        <dbReference type="ARBA" id="ARBA00042864"/>
    </source>
</evidence>
<keyword evidence="8 14" id="KW-0658">Purine biosynthesis</keyword>
<protein>
    <recommendedName>
        <fullName evidence="4 14">Phosphoribosylamine--glycine ligase</fullName>
        <ecNumber evidence="4 14">6.3.4.13</ecNumber>
    </recommendedName>
    <alternativeName>
        <fullName evidence="14">GARS</fullName>
    </alternativeName>
    <alternativeName>
        <fullName evidence="12 14">Glycinamide ribonucleotide synthetase</fullName>
    </alternativeName>
    <alternativeName>
        <fullName evidence="13 14">Phosphoribosylglycinamide synthetase</fullName>
    </alternativeName>
</protein>
<dbReference type="InterPro" id="IPR020559">
    <property type="entry name" value="PRibGlycinamide_synth_CS"/>
</dbReference>
<keyword evidence="5 14" id="KW-0436">Ligase</keyword>
<dbReference type="InterPro" id="IPR011761">
    <property type="entry name" value="ATP-grasp"/>
</dbReference>
<dbReference type="FunFam" id="3.40.50.20:FF:000006">
    <property type="entry name" value="Phosphoribosylamine--glycine ligase, chloroplastic"/>
    <property type="match status" value="1"/>
</dbReference>
<comment type="pathway">
    <text evidence="3 14">Purine metabolism; IMP biosynthesis via de novo pathway; N(1)-(5-phospho-D-ribosyl)glycinamide from 5-phospho-alpha-D-ribose 1-diphosphate: step 2/2.</text>
</comment>
<dbReference type="HAMAP" id="MF_00138">
    <property type="entry name" value="GARS"/>
    <property type="match status" value="1"/>
</dbReference>
<dbReference type="InterPro" id="IPR013815">
    <property type="entry name" value="ATP_grasp_subdomain_1"/>
</dbReference>
<dbReference type="EMBL" id="SMAG01000010">
    <property type="protein sequence ID" value="TCS92790.1"/>
    <property type="molecule type" value="Genomic_DNA"/>
</dbReference>
<comment type="catalytic activity">
    <reaction evidence="14">
        <text>5-phospho-beta-D-ribosylamine + glycine + ATP = N(1)-(5-phospho-beta-D-ribosyl)glycinamide + ADP + phosphate + H(+)</text>
        <dbReference type="Rhea" id="RHEA:17453"/>
        <dbReference type="ChEBI" id="CHEBI:15378"/>
        <dbReference type="ChEBI" id="CHEBI:30616"/>
        <dbReference type="ChEBI" id="CHEBI:43474"/>
        <dbReference type="ChEBI" id="CHEBI:57305"/>
        <dbReference type="ChEBI" id="CHEBI:58681"/>
        <dbReference type="ChEBI" id="CHEBI:143788"/>
        <dbReference type="ChEBI" id="CHEBI:456216"/>
        <dbReference type="EC" id="6.3.4.13"/>
    </reaction>
</comment>
<keyword evidence="9 15" id="KW-0067">ATP-binding</keyword>
<evidence type="ECO:0000256" key="3">
    <source>
        <dbReference type="ARBA" id="ARBA00005174"/>
    </source>
</evidence>
<comment type="cofactor">
    <cofactor evidence="2">
        <name>Mg(2+)</name>
        <dbReference type="ChEBI" id="CHEBI:18420"/>
    </cofactor>
</comment>
<dbReference type="InterPro" id="IPR020560">
    <property type="entry name" value="PRibGlycinamide_synth_C-dom"/>
</dbReference>
<dbReference type="SUPFAM" id="SSF56059">
    <property type="entry name" value="Glutathione synthetase ATP-binding domain-like"/>
    <property type="match status" value="1"/>
</dbReference>
<dbReference type="GO" id="GO:0009113">
    <property type="term" value="P:purine nucleobase biosynthetic process"/>
    <property type="evidence" value="ECO:0007669"/>
    <property type="project" value="InterPro"/>
</dbReference>
<dbReference type="SMART" id="SM01210">
    <property type="entry name" value="GARS_C"/>
    <property type="match status" value="1"/>
</dbReference>
<dbReference type="Pfam" id="PF01071">
    <property type="entry name" value="GARS_A"/>
    <property type="match status" value="1"/>
</dbReference>
<evidence type="ECO:0000313" key="18">
    <source>
        <dbReference type="Proteomes" id="UP000294937"/>
    </source>
</evidence>
<gene>
    <name evidence="14" type="primary">purD</name>
    <name evidence="17" type="ORF">EDD58_11016</name>
</gene>
<dbReference type="InterPro" id="IPR020561">
    <property type="entry name" value="PRibGlycinamid_synth_ATP-grasp"/>
</dbReference>
<evidence type="ECO:0000256" key="10">
    <source>
        <dbReference type="ARBA" id="ARBA00023211"/>
    </source>
</evidence>
<dbReference type="FunFam" id="3.90.600.10:FF:000001">
    <property type="entry name" value="Trifunctional purine biosynthetic protein adenosine-3"/>
    <property type="match status" value="1"/>
</dbReference>
<dbReference type="Proteomes" id="UP000294937">
    <property type="component" value="Unassembled WGS sequence"/>
</dbReference>
<evidence type="ECO:0000256" key="4">
    <source>
        <dbReference type="ARBA" id="ARBA00013255"/>
    </source>
</evidence>